<dbReference type="EMBL" id="JAHRIP010061023">
    <property type="protein sequence ID" value="MEQ2305055.1"/>
    <property type="molecule type" value="Genomic_DNA"/>
</dbReference>
<accession>A0ABV0ZGL0</accession>
<evidence type="ECO:0000256" key="2">
    <source>
        <dbReference type="ARBA" id="ARBA00022786"/>
    </source>
</evidence>
<protein>
    <recommendedName>
        <fullName evidence="4">HECT domain-containing protein</fullName>
    </recommendedName>
</protein>
<gene>
    <name evidence="5" type="ORF">AMECASPLE_033603</name>
</gene>
<sequence>MLARSWQCRLAMGGRVHASYLDSYMIVFTRVQITSRSHQKTFLMKTLNQRLCLDGLKALGVLDELLRYPVQLKSLFTKPEKGVMAAEVENLFHIKRSERGSNTFHKESQTLAFWQDYLQDAECEHSVSLEDILVFFSGCDSIPALGFSPKPSLEFISYSRFPVANTCENILRIPFHNAYSDFKTDMDFAIRNSPGFGRA</sequence>
<dbReference type="Pfam" id="PF00632">
    <property type="entry name" value="HECT"/>
    <property type="match status" value="1"/>
</dbReference>
<evidence type="ECO:0000313" key="6">
    <source>
        <dbReference type="Proteomes" id="UP001469553"/>
    </source>
</evidence>
<reference evidence="5 6" key="1">
    <citation type="submission" date="2021-06" db="EMBL/GenBank/DDBJ databases">
        <authorList>
            <person name="Palmer J.M."/>
        </authorList>
    </citation>
    <scope>NUCLEOTIDE SEQUENCE [LARGE SCALE GENOMIC DNA]</scope>
    <source>
        <strain evidence="5 6">AS_MEX2019</strain>
        <tissue evidence="5">Muscle</tissue>
    </source>
</reference>
<dbReference type="InterPro" id="IPR000569">
    <property type="entry name" value="HECT_dom"/>
</dbReference>
<evidence type="ECO:0000313" key="5">
    <source>
        <dbReference type="EMBL" id="MEQ2305055.1"/>
    </source>
</evidence>
<keyword evidence="1" id="KW-0808">Transferase</keyword>
<evidence type="ECO:0000256" key="1">
    <source>
        <dbReference type="ARBA" id="ARBA00022679"/>
    </source>
</evidence>
<dbReference type="Proteomes" id="UP001469553">
    <property type="component" value="Unassembled WGS sequence"/>
</dbReference>
<comment type="caution">
    <text evidence="5">The sequence shown here is derived from an EMBL/GenBank/DDBJ whole genome shotgun (WGS) entry which is preliminary data.</text>
</comment>
<keyword evidence="2 3" id="KW-0833">Ubl conjugation pathway</keyword>
<name>A0ABV0ZGL0_9TELE</name>
<feature type="domain" description="HECT" evidence="4">
    <location>
        <begin position="132"/>
        <end position="199"/>
    </location>
</feature>
<keyword evidence="6" id="KW-1185">Reference proteome</keyword>
<evidence type="ECO:0000256" key="3">
    <source>
        <dbReference type="PROSITE-ProRule" id="PRU00104"/>
    </source>
</evidence>
<organism evidence="5 6">
    <name type="scientific">Ameca splendens</name>
    <dbReference type="NCBI Taxonomy" id="208324"/>
    <lineage>
        <taxon>Eukaryota</taxon>
        <taxon>Metazoa</taxon>
        <taxon>Chordata</taxon>
        <taxon>Craniata</taxon>
        <taxon>Vertebrata</taxon>
        <taxon>Euteleostomi</taxon>
        <taxon>Actinopterygii</taxon>
        <taxon>Neopterygii</taxon>
        <taxon>Teleostei</taxon>
        <taxon>Neoteleostei</taxon>
        <taxon>Acanthomorphata</taxon>
        <taxon>Ovalentaria</taxon>
        <taxon>Atherinomorphae</taxon>
        <taxon>Cyprinodontiformes</taxon>
        <taxon>Goodeidae</taxon>
        <taxon>Ameca</taxon>
    </lineage>
</organism>
<dbReference type="Gene3D" id="3.30.2410.10">
    <property type="entry name" value="Hect, E3 ligase catalytic domain"/>
    <property type="match status" value="1"/>
</dbReference>
<dbReference type="SUPFAM" id="SSF56204">
    <property type="entry name" value="Hect, E3 ligase catalytic domain"/>
    <property type="match status" value="1"/>
</dbReference>
<proteinExistence type="predicted"/>
<feature type="active site" description="Glycyl thioester intermediate" evidence="3">
    <location>
        <position position="167"/>
    </location>
</feature>
<evidence type="ECO:0000259" key="4">
    <source>
        <dbReference type="PROSITE" id="PS50237"/>
    </source>
</evidence>
<dbReference type="InterPro" id="IPR035983">
    <property type="entry name" value="Hect_E3_ubiquitin_ligase"/>
</dbReference>
<dbReference type="PROSITE" id="PS50237">
    <property type="entry name" value="HECT"/>
    <property type="match status" value="1"/>
</dbReference>